<name>A0A7N0UTP2_KALFE</name>
<evidence type="ECO:0000256" key="3">
    <source>
        <dbReference type="ARBA" id="ARBA00022692"/>
    </source>
</evidence>
<evidence type="ECO:0000313" key="7">
    <source>
        <dbReference type="EnsemblPlants" id="Kaladp0085s0109.1.v1.1"/>
    </source>
</evidence>
<dbReference type="EnsemblPlants" id="Kaladp0085s0109.1.v1.1">
    <property type="protein sequence ID" value="Kaladp0085s0109.1.v1.1"/>
    <property type="gene ID" value="Kaladp0085s0109.v1.1"/>
</dbReference>
<keyword evidence="6" id="KW-0472">Membrane</keyword>
<dbReference type="InterPro" id="IPR025929">
    <property type="entry name" value="INSIG_fam"/>
</dbReference>
<keyword evidence="8" id="KW-1185">Reference proteome</keyword>
<dbReference type="Pfam" id="PF07281">
    <property type="entry name" value="INSIG"/>
    <property type="match status" value="1"/>
</dbReference>
<accession>A0A7N0UTP2</accession>
<dbReference type="PANTHER" id="PTHR36774:SF1">
    <property type="entry name" value="INSULIN-INDUCED PROTEIN"/>
    <property type="match status" value="1"/>
</dbReference>
<dbReference type="OMA" id="EGLITWT"/>
<evidence type="ECO:0000256" key="2">
    <source>
        <dbReference type="ARBA" id="ARBA00007475"/>
    </source>
</evidence>
<sequence>MQTLSALRCSKPLVLAALTESRCSSSINKQGRTSLKKAWPAISLSLFATGSLLGPLLDGIHSTVGLVSYQNGAIDVGPLHTNIWVPPLLGLFYTTAGLVQLLLDERFPPKEEEVEASLERTAACLAALALFLQLSAEMYKAGVPGNAEACVLFAAAELVWWLFDRTSSGFALACLIGLGCPLAEIPVMKFFHLWCYPQANIEVFGEGLVTWTLTCYFTYTPFLKSLARWLRSTARDEAEEKTN</sequence>
<comment type="similarity">
    <text evidence="2">Belongs to the INSIG family.</text>
</comment>
<organism evidence="7 8">
    <name type="scientific">Kalanchoe fedtschenkoi</name>
    <name type="common">Lavender scallops</name>
    <name type="synonym">South American air plant</name>
    <dbReference type="NCBI Taxonomy" id="63787"/>
    <lineage>
        <taxon>Eukaryota</taxon>
        <taxon>Viridiplantae</taxon>
        <taxon>Streptophyta</taxon>
        <taxon>Embryophyta</taxon>
        <taxon>Tracheophyta</taxon>
        <taxon>Spermatophyta</taxon>
        <taxon>Magnoliopsida</taxon>
        <taxon>eudicotyledons</taxon>
        <taxon>Gunneridae</taxon>
        <taxon>Pentapetalae</taxon>
        <taxon>Saxifragales</taxon>
        <taxon>Crassulaceae</taxon>
        <taxon>Kalanchoe</taxon>
    </lineage>
</organism>
<proteinExistence type="inferred from homology"/>
<comment type="subcellular location">
    <subcellularLocation>
        <location evidence="1">Endoplasmic reticulum membrane</location>
        <topology evidence="1">Multi-pass membrane protein</topology>
    </subcellularLocation>
</comment>
<evidence type="ECO:0000256" key="5">
    <source>
        <dbReference type="ARBA" id="ARBA00022989"/>
    </source>
</evidence>
<evidence type="ECO:0000256" key="1">
    <source>
        <dbReference type="ARBA" id="ARBA00004477"/>
    </source>
</evidence>
<keyword evidence="5" id="KW-1133">Transmembrane helix</keyword>
<keyword evidence="3" id="KW-0812">Transmembrane</keyword>
<dbReference type="Proteomes" id="UP000594263">
    <property type="component" value="Unplaced"/>
</dbReference>
<dbReference type="PANTHER" id="PTHR36774">
    <property type="entry name" value="INSULIN-INDUCED PROTEIN"/>
    <property type="match status" value="1"/>
</dbReference>
<dbReference type="Gramene" id="Kaladp0085s0109.1.v1.1">
    <property type="protein sequence ID" value="Kaladp0085s0109.1.v1.1"/>
    <property type="gene ID" value="Kaladp0085s0109.v1.1"/>
</dbReference>
<reference evidence="7" key="1">
    <citation type="submission" date="2021-01" db="UniProtKB">
        <authorList>
            <consortium name="EnsemblPlants"/>
        </authorList>
    </citation>
    <scope>IDENTIFICATION</scope>
</reference>
<evidence type="ECO:0000256" key="6">
    <source>
        <dbReference type="ARBA" id="ARBA00023136"/>
    </source>
</evidence>
<dbReference type="AlphaFoldDB" id="A0A7N0UTP2"/>
<evidence type="ECO:0000256" key="4">
    <source>
        <dbReference type="ARBA" id="ARBA00022824"/>
    </source>
</evidence>
<dbReference type="GO" id="GO:0005789">
    <property type="term" value="C:endoplasmic reticulum membrane"/>
    <property type="evidence" value="ECO:0007669"/>
    <property type="project" value="UniProtKB-SubCell"/>
</dbReference>
<keyword evidence="4" id="KW-0256">Endoplasmic reticulum</keyword>
<protein>
    <submittedName>
        <fullName evidence="7">Uncharacterized protein</fullName>
    </submittedName>
</protein>
<evidence type="ECO:0000313" key="8">
    <source>
        <dbReference type="Proteomes" id="UP000594263"/>
    </source>
</evidence>